<evidence type="ECO:0000259" key="6">
    <source>
        <dbReference type="PROSITE" id="PS50103"/>
    </source>
</evidence>
<dbReference type="SMART" id="SM00356">
    <property type="entry name" value="ZnF_C3H1"/>
    <property type="match status" value="1"/>
</dbReference>
<protein>
    <recommendedName>
        <fullName evidence="6">C3H1-type domain-containing protein</fullName>
    </recommendedName>
</protein>
<feature type="region of interest" description="Disordered" evidence="5">
    <location>
        <begin position="1"/>
        <end position="52"/>
    </location>
</feature>
<keyword evidence="8" id="KW-1185">Reference proteome</keyword>
<dbReference type="PROSITE" id="PS50103">
    <property type="entry name" value="ZF_C3H1"/>
    <property type="match status" value="1"/>
</dbReference>
<dbReference type="Gene3D" id="4.10.1000.10">
    <property type="entry name" value="Zinc finger, CCCH-type"/>
    <property type="match status" value="1"/>
</dbReference>
<dbReference type="InterPro" id="IPR000571">
    <property type="entry name" value="Znf_CCCH"/>
</dbReference>
<organism evidence="7 8">
    <name type="scientific">Eptatretus burgeri</name>
    <name type="common">Inshore hagfish</name>
    <dbReference type="NCBI Taxonomy" id="7764"/>
    <lineage>
        <taxon>Eukaryota</taxon>
        <taxon>Metazoa</taxon>
        <taxon>Chordata</taxon>
        <taxon>Craniata</taxon>
        <taxon>Vertebrata</taxon>
        <taxon>Cyclostomata</taxon>
        <taxon>Myxini</taxon>
        <taxon>Myxiniformes</taxon>
        <taxon>Myxinidae</taxon>
        <taxon>Eptatretinae</taxon>
        <taxon>Eptatretus</taxon>
    </lineage>
</organism>
<dbReference type="PANTHER" id="PTHR38563">
    <property type="entry name" value="FL(2)D-ASSOCIATED COMPLEX COMPONENT"/>
    <property type="match status" value="1"/>
</dbReference>
<feature type="region of interest" description="Disordered" evidence="5">
    <location>
        <begin position="77"/>
        <end position="181"/>
    </location>
</feature>
<feature type="compositionally biased region" description="Gly residues" evidence="5">
    <location>
        <begin position="32"/>
        <end position="46"/>
    </location>
</feature>
<dbReference type="Proteomes" id="UP000694388">
    <property type="component" value="Unplaced"/>
</dbReference>
<feature type="compositionally biased region" description="Basic and acidic residues" evidence="5">
    <location>
        <begin position="91"/>
        <end position="116"/>
    </location>
</feature>
<accession>A0A8C4ND24</accession>
<dbReference type="GO" id="GO:0016556">
    <property type="term" value="P:mRNA modification"/>
    <property type="evidence" value="ECO:0007669"/>
    <property type="project" value="InterPro"/>
</dbReference>
<proteinExistence type="predicted"/>
<dbReference type="GO" id="GO:0008270">
    <property type="term" value="F:zinc ion binding"/>
    <property type="evidence" value="ECO:0007669"/>
    <property type="project" value="UniProtKB-KW"/>
</dbReference>
<name>A0A8C4ND24_EPTBU</name>
<feature type="zinc finger region" description="C3H1-type" evidence="4">
    <location>
        <begin position="51"/>
        <end position="78"/>
    </location>
</feature>
<evidence type="ECO:0000256" key="2">
    <source>
        <dbReference type="ARBA" id="ARBA00022771"/>
    </source>
</evidence>
<dbReference type="InterPro" id="IPR036855">
    <property type="entry name" value="Znf_CCCH_sf"/>
</dbReference>
<dbReference type="AlphaFoldDB" id="A0A8C4ND24"/>
<feature type="domain" description="C3H1-type" evidence="6">
    <location>
        <begin position="51"/>
        <end position="78"/>
    </location>
</feature>
<evidence type="ECO:0000256" key="1">
    <source>
        <dbReference type="ARBA" id="ARBA00022723"/>
    </source>
</evidence>
<evidence type="ECO:0000256" key="4">
    <source>
        <dbReference type="PROSITE-ProRule" id="PRU00723"/>
    </source>
</evidence>
<evidence type="ECO:0000256" key="3">
    <source>
        <dbReference type="ARBA" id="ARBA00022833"/>
    </source>
</evidence>
<evidence type="ECO:0000313" key="8">
    <source>
        <dbReference type="Proteomes" id="UP000694388"/>
    </source>
</evidence>
<dbReference type="Ensembl" id="ENSEBUT00000005345.1">
    <property type="protein sequence ID" value="ENSEBUP00000004907.1"/>
    <property type="gene ID" value="ENSEBUG00000003399.1"/>
</dbReference>
<sequence length="181" mass="19962">MSKVRRKVTVESSKTFPENPLRRPSVFERLGLSGGGSTGTPGGSGASGTPSKSIEVCRNWLKGCCNHGSKCKYSHVMQTQRGKGYRSGSRRSPERMTTDLRERMWNRRQDMDEGKSRQVNHSPSAGRRASLGNRQRDKDEASIKIVKARTPDSEEDEEGGGRAWADTRDGAQALKSAHPCL</sequence>
<reference evidence="7" key="2">
    <citation type="submission" date="2025-09" db="UniProtKB">
        <authorList>
            <consortium name="Ensembl"/>
        </authorList>
    </citation>
    <scope>IDENTIFICATION</scope>
</reference>
<keyword evidence="3 4" id="KW-0862">Zinc</keyword>
<reference evidence="7" key="1">
    <citation type="submission" date="2025-08" db="UniProtKB">
        <authorList>
            <consortium name="Ensembl"/>
        </authorList>
    </citation>
    <scope>IDENTIFICATION</scope>
</reference>
<evidence type="ECO:0000256" key="5">
    <source>
        <dbReference type="SAM" id="MobiDB-lite"/>
    </source>
</evidence>
<keyword evidence="2 4" id="KW-0863">Zinc-finger</keyword>
<dbReference type="GO" id="GO:0036396">
    <property type="term" value="C:RNA N6-methyladenosine methyltransferase complex"/>
    <property type="evidence" value="ECO:0007669"/>
    <property type="project" value="InterPro"/>
</dbReference>
<evidence type="ECO:0000313" key="7">
    <source>
        <dbReference type="Ensembl" id="ENSEBUP00000004907.1"/>
    </source>
</evidence>
<dbReference type="GeneTree" id="ENSGT01030000235083"/>
<dbReference type="Pfam" id="PF00642">
    <property type="entry name" value="zf-CCCH"/>
    <property type="match status" value="1"/>
</dbReference>
<dbReference type="SUPFAM" id="SSF90229">
    <property type="entry name" value="CCCH zinc finger"/>
    <property type="match status" value="1"/>
</dbReference>
<dbReference type="PANTHER" id="PTHR38563:SF1">
    <property type="entry name" value="FL(2)D-ASSOCIATED COMPLEX COMPONENT"/>
    <property type="match status" value="1"/>
</dbReference>
<keyword evidence="1 4" id="KW-0479">Metal-binding</keyword>
<dbReference type="InterPro" id="IPR040427">
    <property type="entry name" value="Flacc"/>
</dbReference>